<sequence length="266" mass="30919">MESVVCQRKKVQDILQSNNDEYSNVQKMEEATIKLFARIQSVSQAMKKVMKKTVEKTPKFCGISKNSSLTTDYSDIETFSPSIDLTENSISEISNCDSGISSVLHHSPLFIRRCDDQLLFPYSNESKINYIQNELLTSRPQNDDDIQSIHQHIYSLLPLAESSRYNNDDKSDILLFRQEDDMYTLYEQHDDKQLFSSTRNDECGPLTSTTIDIWHSVTRTYSATFKQDLSVKKYEQIQIIKTTHPHWFWVKNERNEEGYIPTDCLV</sequence>
<accession>A0A814N9W3</accession>
<dbReference type="SUPFAM" id="SSF50044">
    <property type="entry name" value="SH3-domain"/>
    <property type="match status" value="1"/>
</dbReference>
<evidence type="ECO:0000313" key="5">
    <source>
        <dbReference type="EMBL" id="CAF3854606.1"/>
    </source>
</evidence>
<evidence type="ECO:0000313" key="4">
    <source>
        <dbReference type="EMBL" id="CAF1089092.1"/>
    </source>
</evidence>
<dbReference type="Proteomes" id="UP000663829">
    <property type="component" value="Unassembled WGS sequence"/>
</dbReference>
<dbReference type="Pfam" id="PF00018">
    <property type="entry name" value="SH3_1"/>
    <property type="match status" value="1"/>
</dbReference>
<protein>
    <recommendedName>
        <fullName evidence="3">SH3 domain-containing protein</fullName>
    </recommendedName>
</protein>
<dbReference type="InterPro" id="IPR001452">
    <property type="entry name" value="SH3_domain"/>
</dbReference>
<dbReference type="PROSITE" id="PS50002">
    <property type="entry name" value="SH3"/>
    <property type="match status" value="1"/>
</dbReference>
<proteinExistence type="predicted"/>
<dbReference type="AlphaFoldDB" id="A0A814N9W3"/>
<evidence type="ECO:0000259" key="3">
    <source>
        <dbReference type="PROSITE" id="PS50002"/>
    </source>
</evidence>
<evidence type="ECO:0000256" key="2">
    <source>
        <dbReference type="PROSITE-ProRule" id="PRU00192"/>
    </source>
</evidence>
<gene>
    <name evidence="4" type="ORF">GPM918_LOCUS18164</name>
    <name evidence="5" type="ORF">SRO942_LOCUS18161</name>
</gene>
<dbReference type="EMBL" id="CAJOBC010005180">
    <property type="protein sequence ID" value="CAF3854606.1"/>
    <property type="molecule type" value="Genomic_DNA"/>
</dbReference>
<feature type="domain" description="SH3" evidence="3">
    <location>
        <begin position="210"/>
        <end position="266"/>
    </location>
</feature>
<dbReference type="OrthoDB" id="4680325at2759"/>
<name>A0A814N9W3_9BILA</name>
<dbReference type="InterPro" id="IPR036028">
    <property type="entry name" value="SH3-like_dom_sf"/>
</dbReference>
<dbReference type="EMBL" id="CAJNOQ010005180">
    <property type="protein sequence ID" value="CAF1089092.1"/>
    <property type="molecule type" value="Genomic_DNA"/>
</dbReference>
<keyword evidence="6" id="KW-1185">Reference proteome</keyword>
<evidence type="ECO:0000313" key="6">
    <source>
        <dbReference type="Proteomes" id="UP000663829"/>
    </source>
</evidence>
<evidence type="ECO:0000256" key="1">
    <source>
        <dbReference type="ARBA" id="ARBA00022443"/>
    </source>
</evidence>
<comment type="caution">
    <text evidence="4">The sequence shown here is derived from an EMBL/GenBank/DDBJ whole genome shotgun (WGS) entry which is preliminary data.</text>
</comment>
<reference evidence="4" key="1">
    <citation type="submission" date="2021-02" db="EMBL/GenBank/DDBJ databases">
        <authorList>
            <person name="Nowell W R."/>
        </authorList>
    </citation>
    <scope>NUCLEOTIDE SEQUENCE</scope>
</reference>
<organism evidence="4 6">
    <name type="scientific">Didymodactylos carnosus</name>
    <dbReference type="NCBI Taxonomy" id="1234261"/>
    <lineage>
        <taxon>Eukaryota</taxon>
        <taxon>Metazoa</taxon>
        <taxon>Spiralia</taxon>
        <taxon>Gnathifera</taxon>
        <taxon>Rotifera</taxon>
        <taxon>Eurotatoria</taxon>
        <taxon>Bdelloidea</taxon>
        <taxon>Philodinida</taxon>
        <taxon>Philodinidae</taxon>
        <taxon>Didymodactylos</taxon>
    </lineage>
</organism>
<dbReference type="Gene3D" id="2.30.30.40">
    <property type="entry name" value="SH3 Domains"/>
    <property type="match status" value="1"/>
</dbReference>
<keyword evidence="1 2" id="KW-0728">SH3 domain</keyword>
<dbReference type="Proteomes" id="UP000681722">
    <property type="component" value="Unassembled WGS sequence"/>
</dbReference>